<feature type="region of interest" description="Disordered" evidence="1">
    <location>
        <begin position="27"/>
        <end position="55"/>
    </location>
</feature>
<evidence type="ECO:0000313" key="2">
    <source>
        <dbReference type="EMBL" id="KAG7439145.1"/>
    </source>
</evidence>
<evidence type="ECO:0000256" key="1">
    <source>
        <dbReference type="SAM" id="MobiDB-lite"/>
    </source>
</evidence>
<proteinExistence type="predicted"/>
<dbReference type="EMBL" id="MU250614">
    <property type="protein sequence ID" value="KAG7439145.1"/>
    <property type="molecule type" value="Genomic_DNA"/>
</dbReference>
<dbReference type="RefSeq" id="XP_043032649.1">
    <property type="nucleotide sequence ID" value="XM_043187687.1"/>
</dbReference>
<accession>A0A9P8AKX1</accession>
<gene>
    <name evidence="2" type="ORF">BT62DRAFT_939253</name>
</gene>
<evidence type="ECO:0000313" key="3">
    <source>
        <dbReference type="Proteomes" id="UP000812287"/>
    </source>
</evidence>
<dbReference type="Proteomes" id="UP000812287">
    <property type="component" value="Unassembled WGS sequence"/>
</dbReference>
<sequence length="206" mass="23487">MYPGNSPAVLRLYQIQTAVTDEMLTNVKKRTNRRDTSQPREQNNGLSDSHPFRRRHSQSGLHDIVSCSLDPNYNGIFVLDWQQLTCFKRPLTMFPPPIESCSRQFDMYIDTASDVPGCIRSHAMLFSFSGSKPVSILGNKHTTCRIFPLSLIQTESSRRYQSRSSRRVSSPCPQCSFYIRPCQFPPPLAPLWLMTSTEGGIPHECR</sequence>
<organism evidence="2 3">
    <name type="scientific">Guyanagaster necrorhizus</name>
    <dbReference type="NCBI Taxonomy" id="856835"/>
    <lineage>
        <taxon>Eukaryota</taxon>
        <taxon>Fungi</taxon>
        <taxon>Dikarya</taxon>
        <taxon>Basidiomycota</taxon>
        <taxon>Agaricomycotina</taxon>
        <taxon>Agaricomycetes</taxon>
        <taxon>Agaricomycetidae</taxon>
        <taxon>Agaricales</taxon>
        <taxon>Marasmiineae</taxon>
        <taxon>Physalacriaceae</taxon>
        <taxon>Guyanagaster</taxon>
    </lineage>
</organism>
<comment type="caution">
    <text evidence="2">The sequence shown here is derived from an EMBL/GenBank/DDBJ whole genome shotgun (WGS) entry which is preliminary data.</text>
</comment>
<name>A0A9P8AKX1_9AGAR</name>
<protein>
    <submittedName>
        <fullName evidence="2">Uncharacterized protein</fullName>
    </submittedName>
</protein>
<dbReference type="AlphaFoldDB" id="A0A9P8AKX1"/>
<keyword evidence="3" id="KW-1185">Reference proteome</keyword>
<dbReference type="GeneID" id="66109984"/>
<reference evidence="2" key="1">
    <citation type="submission" date="2020-11" db="EMBL/GenBank/DDBJ databases">
        <title>Adaptations for nitrogen fixation in a non-lichenized fungal sporocarp promotes dispersal by wood-feeding termites.</title>
        <authorList>
            <consortium name="DOE Joint Genome Institute"/>
            <person name="Koch R.A."/>
            <person name="Yoon G."/>
            <person name="Arayal U."/>
            <person name="Lail K."/>
            <person name="Amirebrahimi M."/>
            <person name="Labutti K."/>
            <person name="Lipzen A."/>
            <person name="Riley R."/>
            <person name="Barry K."/>
            <person name="Henrissat B."/>
            <person name="Grigoriev I.V."/>
            <person name="Herr J.R."/>
            <person name="Aime M.C."/>
        </authorList>
    </citation>
    <scope>NUCLEOTIDE SEQUENCE</scope>
    <source>
        <strain evidence="2">MCA 3950</strain>
    </source>
</reference>